<sequence>MISWGFWVWLGLNPFPPAVPVGSHRLRGINPFFRPIRSAPSSYNQGDGRTHCPRSLRLLHTVHLVMCWMLSNIHYLGAGQSVGRPRGSLSMTRPAIFDPASTETPGTMFHLLYPRRPSLISRDYGRPFCYSCPPQLRRSRVTYTWAVS</sequence>
<dbReference type="AlphaFoldDB" id="A0AAD1RBU6"/>
<evidence type="ECO:0000256" key="1">
    <source>
        <dbReference type="SAM" id="SignalP"/>
    </source>
</evidence>
<organism evidence="2 3">
    <name type="scientific">Pelobates cultripes</name>
    <name type="common">Western spadefoot toad</name>
    <dbReference type="NCBI Taxonomy" id="61616"/>
    <lineage>
        <taxon>Eukaryota</taxon>
        <taxon>Metazoa</taxon>
        <taxon>Chordata</taxon>
        <taxon>Craniata</taxon>
        <taxon>Vertebrata</taxon>
        <taxon>Euteleostomi</taxon>
        <taxon>Amphibia</taxon>
        <taxon>Batrachia</taxon>
        <taxon>Anura</taxon>
        <taxon>Pelobatoidea</taxon>
        <taxon>Pelobatidae</taxon>
        <taxon>Pelobates</taxon>
    </lineage>
</organism>
<keyword evidence="3" id="KW-1185">Reference proteome</keyword>
<evidence type="ECO:0000313" key="2">
    <source>
        <dbReference type="EMBL" id="CAH2247111.1"/>
    </source>
</evidence>
<accession>A0AAD1RBU6</accession>
<name>A0AAD1RBU6_PELCU</name>
<evidence type="ECO:0008006" key="4">
    <source>
        <dbReference type="Google" id="ProtNLM"/>
    </source>
</evidence>
<proteinExistence type="predicted"/>
<keyword evidence="1" id="KW-0732">Signal</keyword>
<protein>
    <recommendedName>
        <fullName evidence="4">Secreted protein</fullName>
    </recommendedName>
</protein>
<feature type="chain" id="PRO_5041976309" description="Secreted protein" evidence="1">
    <location>
        <begin position="21"/>
        <end position="148"/>
    </location>
</feature>
<gene>
    <name evidence="2" type="ORF">PECUL_23A020058</name>
</gene>
<reference evidence="2" key="1">
    <citation type="submission" date="2022-03" db="EMBL/GenBank/DDBJ databases">
        <authorList>
            <person name="Alioto T."/>
            <person name="Alioto T."/>
            <person name="Gomez Garrido J."/>
        </authorList>
    </citation>
    <scope>NUCLEOTIDE SEQUENCE</scope>
</reference>
<feature type="signal peptide" evidence="1">
    <location>
        <begin position="1"/>
        <end position="20"/>
    </location>
</feature>
<dbReference type="Proteomes" id="UP001295444">
    <property type="component" value="Chromosome 02"/>
</dbReference>
<evidence type="ECO:0000313" key="3">
    <source>
        <dbReference type="Proteomes" id="UP001295444"/>
    </source>
</evidence>
<dbReference type="EMBL" id="OW240913">
    <property type="protein sequence ID" value="CAH2247111.1"/>
    <property type="molecule type" value="Genomic_DNA"/>
</dbReference>